<organism evidence="1 2">
    <name type="scientific">Methylobacterium pseudosasicola</name>
    <dbReference type="NCBI Taxonomy" id="582667"/>
    <lineage>
        <taxon>Bacteria</taxon>
        <taxon>Pseudomonadati</taxon>
        <taxon>Pseudomonadota</taxon>
        <taxon>Alphaproteobacteria</taxon>
        <taxon>Hyphomicrobiales</taxon>
        <taxon>Methylobacteriaceae</taxon>
        <taxon>Methylobacterium</taxon>
    </lineage>
</organism>
<evidence type="ECO:0000313" key="2">
    <source>
        <dbReference type="Proteomes" id="UP000199048"/>
    </source>
</evidence>
<proteinExistence type="predicted"/>
<dbReference type="Proteomes" id="UP000199048">
    <property type="component" value="Unassembled WGS sequence"/>
</dbReference>
<protein>
    <submittedName>
        <fullName evidence="1">Uncharacterized protein</fullName>
    </submittedName>
</protein>
<gene>
    <name evidence="1" type="ORF">SAMN05192568_103256</name>
</gene>
<dbReference type="EMBL" id="FOTK01000032">
    <property type="protein sequence ID" value="SFM46102.1"/>
    <property type="molecule type" value="Genomic_DNA"/>
</dbReference>
<accession>A0A1I4R1B3</accession>
<evidence type="ECO:0000313" key="1">
    <source>
        <dbReference type="EMBL" id="SFM46102.1"/>
    </source>
</evidence>
<name>A0A1I4R1B3_9HYPH</name>
<reference evidence="2" key="1">
    <citation type="submission" date="2016-10" db="EMBL/GenBank/DDBJ databases">
        <authorList>
            <person name="Varghese N."/>
            <person name="Submissions S."/>
        </authorList>
    </citation>
    <scope>NUCLEOTIDE SEQUENCE [LARGE SCALE GENOMIC DNA]</scope>
    <source>
        <strain evidence="2">BL36</strain>
    </source>
</reference>
<dbReference type="AlphaFoldDB" id="A0A1I4R1B3"/>
<sequence>MDACFKANLDKISENCRRAITAYKGGGGK</sequence>
<keyword evidence="2" id="KW-1185">Reference proteome</keyword>